<proteinExistence type="predicted"/>
<comment type="caution">
    <text evidence="2">The sequence shown here is derived from an EMBL/GenBank/DDBJ whole genome shotgun (WGS) entry which is preliminary data.</text>
</comment>
<organism evidence="2 3">
    <name type="scientific">Actinophytocola xanthii</name>
    <dbReference type="NCBI Taxonomy" id="1912961"/>
    <lineage>
        <taxon>Bacteria</taxon>
        <taxon>Bacillati</taxon>
        <taxon>Actinomycetota</taxon>
        <taxon>Actinomycetes</taxon>
        <taxon>Pseudonocardiales</taxon>
        <taxon>Pseudonocardiaceae</taxon>
    </lineage>
</organism>
<dbReference type="EMBL" id="MSIE01000011">
    <property type="protein sequence ID" value="OLF18051.1"/>
    <property type="molecule type" value="Genomic_DNA"/>
</dbReference>
<keyword evidence="3" id="KW-1185">Reference proteome</keyword>
<evidence type="ECO:0008006" key="4">
    <source>
        <dbReference type="Google" id="ProtNLM"/>
    </source>
</evidence>
<feature type="transmembrane region" description="Helical" evidence="1">
    <location>
        <begin position="173"/>
        <end position="191"/>
    </location>
</feature>
<evidence type="ECO:0000313" key="2">
    <source>
        <dbReference type="EMBL" id="OLF18051.1"/>
    </source>
</evidence>
<evidence type="ECO:0000313" key="3">
    <source>
        <dbReference type="Proteomes" id="UP000185596"/>
    </source>
</evidence>
<feature type="transmembrane region" description="Helical" evidence="1">
    <location>
        <begin position="147"/>
        <end position="166"/>
    </location>
</feature>
<dbReference type="RefSeq" id="WP_075124909.1">
    <property type="nucleotide sequence ID" value="NZ_MSIE01000011.1"/>
</dbReference>
<protein>
    <recommendedName>
        <fullName evidence="4">ABC transporter permease</fullName>
    </recommendedName>
</protein>
<evidence type="ECO:0000256" key="1">
    <source>
        <dbReference type="SAM" id="Phobius"/>
    </source>
</evidence>
<keyword evidence="1" id="KW-0812">Transmembrane</keyword>
<dbReference type="STRING" id="1912961.BU204_07845"/>
<feature type="transmembrane region" description="Helical" evidence="1">
    <location>
        <begin position="102"/>
        <end position="127"/>
    </location>
</feature>
<name>A0A1Q8CUL3_9PSEU</name>
<dbReference type="Proteomes" id="UP000185596">
    <property type="component" value="Unassembled WGS sequence"/>
</dbReference>
<dbReference type="Pfam" id="PF12730">
    <property type="entry name" value="ABC2_membrane_4"/>
    <property type="match status" value="1"/>
</dbReference>
<feature type="transmembrane region" description="Helical" evidence="1">
    <location>
        <begin position="61"/>
        <end position="81"/>
    </location>
</feature>
<dbReference type="OrthoDB" id="3297477at2"/>
<keyword evidence="1" id="KW-1133">Transmembrane helix</keyword>
<gene>
    <name evidence="2" type="ORF">BU204_07845</name>
</gene>
<feature type="transmembrane region" description="Helical" evidence="1">
    <location>
        <begin position="21"/>
        <end position="41"/>
    </location>
</feature>
<sequence>MSVLGAALRGELTKARTVRSTWWSLGLAVVLSVGLAALISLSLRDNPVRGSGEWDPVMMGYLGLTMGLVVLVVFGVMVVSAEFTSGTIRASLAAVPRRGVLFAAKALASAAVAVVVAVPTAFGAFFAAQTVFGERGVSLGDDQALRAVLGAAAYLVLMCVFATGVAMMLRSTALCLGILIPILFLNSQGLANMPAIRAVTQYLPDQAGMVLMQTVHRGRGVLAWTDYGPAGAFAILLGWTLLALAGGYVVLRRYDA</sequence>
<accession>A0A1Q8CUL3</accession>
<keyword evidence="1" id="KW-0472">Membrane</keyword>
<feature type="transmembrane region" description="Helical" evidence="1">
    <location>
        <begin position="230"/>
        <end position="251"/>
    </location>
</feature>
<dbReference type="AlphaFoldDB" id="A0A1Q8CUL3"/>
<reference evidence="2 3" key="1">
    <citation type="submission" date="2016-12" db="EMBL/GenBank/DDBJ databases">
        <title>The draft genome sequence of Actinophytocola sp. 11-183.</title>
        <authorList>
            <person name="Wang W."/>
            <person name="Yuan L."/>
        </authorList>
    </citation>
    <scope>NUCLEOTIDE SEQUENCE [LARGE SCALE GENOMIC DNA]</scope>
    <source>
        <strain evidence="2 3">11-183</strain>
    </source>
</reference>